<proteinExistence type="predicted"/>
<dbReference type="EMBL" id="WOCE01000011">
    <property type="protein sequence ID" value="KAE9604473.1"/>
    <property type="molecule type" value="Genomic_DNA"/>
</dbReference>
<dbReference type="AlphaFoldDB" id="A0A6A4PSI8"/>
<comment type="caution">
    <text evidence="1">The sequence shown here is derived from an EMBL/GenBank/DDBJ whole genome shotgun (WGS) entry which is preliminary data.</text>
</comment>
<reference evidence="2" key="1">
    <citation type="journal article" date="2020" name="Nat. Commun.">
        <title>Genome sequence of the cluster root forming white lupin.</title>
        <authorList>
            <person name="Hufnagel B."/>
            <person name="Marques A."/>
            <person name="Soriano A."/>
            <person name="Marques L."/>
            <person name="Divol F."/>
            <person name="Doumas P."/>
            <person name="Sallet E."/>
            <person name="Mancinotti D."/>
            <person name="Carrere S."/>
            <person name="Marande W."/>
            <person name="Arribat S."/>
            <person name="Keller J."/>
            <person name="Huneau C."/>
            <person name="Blein T."/>
            <person name="Aime D."/>
            <person name="Laguerre M."/>
            <person name="Taylor J."/>
            <person name="Schubert V."/>
            <person name="Nelson M."/>
            <person name="Geu-Flores F."/>
            <person name="Crespi M."/>
            <person name="Gallardo-Guerrero K."/>
            <person name="Delaux P.-M."/>
            <person name="Salse J."/>
            <person name="Berges H."/>
            <person name="Guyot R."/>
            <person name="Gouzy J."/>
            <person name="Peret B."/>
        </authorList>
    </citation>
    <scope>NUCLEOTIDE SEQUENCE [LARGE SCALE GENOMIC DNA]</scope>
    <source>
        <strain evidence="2">cv. Amiga</strain>
    </source>
</reference>
<accession>A0A6A4PSI8</accession>
<evidence type="ECO:0000313" key="1">
    <source>
        <dbReference type="EMBL" id="KAE9604473.1"/>
    </source>
</evidence>
<protein>
    <submittedName>
        <fullName evidence="1">Uncharacterized protein</fullName>
    </submittedName>
</protein>
<organism evidence="1 2">
    <name type="scientific">Lupinus albus</name>
    <name type="common">White lupine</name>
    <name type="synonym">Lupinus termis</name>
    <dbReference type="NCBI Taxonomy" id="3870"/>
    <lineage>
        <taxon>Eukaryota</taxon>
        <taxon>Viridiplantae</taxon>
        <taxon>Streptophyta</taxon>
        <taxon>Embryophyta</taxon>
        <taxon>Tracheophyta</taxon>
        <taxon>Spermatophyta</taxon>
        <taxon>Magnoliopsida</taxon>
        <taxon>eudicotyledons</taxon>
        <taxon>Gunneridae</taxon>
        <taxon>Pentapetalae</taxon>
        <taxon>rosids</taxon>
        <taxon>fabids</taxon>
        <taxon>Fabales</taxon>
        <taxon>Fabaceae</taxon>
        <taxon>Papilionoideae</taxon>
        <taxon>50 kb inversion clade</taxon>
        <taxon>genistoids sensu lato</taxon>
        <taxon>core genistoids</taxon>
        <taxon>Genisteae</taxon>
        <taxon>Lupinus</taxon>
    </lineage>
</organism>
<name>A0A6A4PSI8_LUPAL</name>
<gene>
    <name evidence="1" type="ORF">Lalb_Chr11g0072241</name>
</gene>
<sequence length="71" mass="7886">MMHTGRHFFAEKGNGVTSLGYHSTNGGCVCFHIKDQSEIRQAQHKSYSHSVFEICKCCFGSAGPCKTLLFE</sequence>
<evidence type="ECO:0000313" key="2">
    <source>
        <dbReference type="Proteomes" id="UP000447434"/>
    </source>
</evidence>
<dbReference type="Proteomes" id="UP000447434">
    <property type="component" value="Chromosome 11"/>
</dbReference>
<keyword evidence="2" id="KW-1185">Reference proteome</keyword>